<dbReference type="OrthoDB" id="2141316at2759"/>
<sequence length="289" mass="30691">MRVTTLGLASSLAVLSQASSGHKHNDCGPTNNTVWLCGDSTTAPGGGHNGTEGWGQYLKYSFPPNIRVNNSAYAGRSARSFTREGRFQAIADKIVPGDWVVIEFGINDANGYFTPANDTKYRVDCPGMSEEPCMGIFNNATEIVQTYSTYLKQASMLFLARGASVILASPLLTNPYQSGTYKYNPSIYTYYAWSAAAALGGPAAGVYFVDHGAYAAQATKLLGQDQVNAWYPMDNTHLAPGLADVYAKAFTLGVKCGGSGLGYQVVNTTSRIEGPVLGACLGVNATMPI</sequence>
<evidence type="ECO:0000313" key="6">
    <source>
        <dbReference type="Proteomes" id="UP000799779"/>
    </source>
</evidence>
<dbReference type="Gene3D" id="3.40.50.1110">
    <property type="entry name" value="SGNH hydrolase"/>
    <property type="match status" value="1"/>
</dbReference>
<dbReference type="SUPFAM" id="SSF52266">
    <property type="entry name" value="SGNH hydrolase"/>
    <property type="match status" value="1"/>
</dbReference>
<dbReference type="AlphaFoldDB" id="A0A6A5WKV0"/>
<dbReference type="PANTHER" id="PTHR43695:SF1">
    <property type="entry name" value="RHAMNOGALACTURONAN ACETYLESTERASE"/>
    <property type="match status" value="1"/>
</dbReference>
<feature type="signal peptide" evidence="3">
    <location>
        <begin position="1"/>
        <end position="21"/>
    </location>
</feature>
<reference evidence="5" key="1">
    <citation type="journal article" date="2020" name="Stud. Mycol.">
        <title>101 Dothideomycetes genomes: a test case for predicting lifestyles and emergence of pathogens.</title>
        <authorList>
            <person name="Haridas S."/>
            <person name="Albert R."/>
            <person name="Binder M."/>
            <person name="Bloem J."/>
            <person name="Labutti K."/>
            <person name="Salamov A."/>
            <person name="Andreopoulos B."/>
            <person name="Baker S."/>
            <person name="Barry K."/>
            <person name="Bills G."/>
            <person name="Bluhm B."/>
            <person name="Cannon C."/>
            <person name="Castanera R."/>
            <person name="Culley D."/>
            <person name="Daum C."/>
            <person name="Ezra D."/>
            <person name="Gonzalez J."/>
            <person name="Henrissat B."/>
            <person name="Kuo A."/>
            <person name="Liang C."/>
            <person name="Lipzen A."/>
            <person name="Lutzoni F."/>
            <person name="Magnuson J."/>
            <person name="Mondo S."/>
            <person name="Nolan M."/>
            <person name="Ohm R."/>
            <person name="Pangilinan J."/>
            <person name="Park H.-J."/>
            <person name="Ramirez L."/>
            <person name="Alfaro M."/>
            <person name="Sun H."/>
            <person name="Tritt A."/>
            <person name="Yoshinaga Y."/>
            <person name="Zwiers L.-H."/>
            <person name="Turgeon B."/>
            <person name="Goodwin S."/>
            <person name="Spatafora J."/>
            <person name="Crous P."/>
            <person name="Grigoriev I."/>
        </authorList>
    </citation>
    <scope>NUCLEOTIDE SEQUENCE</scope>
    <source>
        <strain evidence="5">CBS 123094</strain>
    </source>
</reference>
<evidence type="ECO:0000313" key="5">
    <source>
        <dbReference type="EMBL" id="KAF1999725.1"/>
    </source>
</evidence>
<accession>A0A6A5WKV0</accession>
<organism evidence="5 6">
    <name type="scientific">Amniculicola lignicola CBS 123094</name>
    <dbReference type="NCBI Taxonomy" id="1392246"/>
    <lineage>
        <taxon>Eukaryota</taxon>
        <taxon>Fungi</taxon>
        <taxon>Dikarya</taxon>
        <taxon>Ascomycota</taxon>
        <taxon>Pezizomycotina</taxon>
        <taxon>Dothideomycetes</taxon>
        <taxon>Pleosporomycetidae</taxon>
        <taxon>Pleosporales</taxon>
        <taxon>Amniculicolaceae</taxon>
        <taxon>Amniculicola</taxon>
    </lineage>
</organism>
<dbReference type="Pfam" id="PF13472">
    <property type="entry name" value="Lipase_GDSL_2"/>
    <property type="match status" value="1"/>
</dbReference>
<protein>
    <submittedName>
        <fullName evidence="5">Carbohydrate esterase family 12 protein</fullName>
    </submittedName>
</protein>
<evidence type="ECO:0000256" key="2">
    <source>
        <dbReference type="ARBA" id="ARBA00022801"/>
    </source>
</evidence>
<dbReference type="EMBL" id="ML977593">
    <property type="protein sequence ID" value="KAF1999725.1"/>
    <property type="molecule type" value="Genomic_DNA"/>
</dbReference>
<dbReference type="InterPro" id="IPR013830">
    <property type="entry name" value="SGNH_hydro"/>
</dbReference>
<evidence type="ECO:0000256" key="1">
    <source>
        <dbReference type="ARBA" id="ARBA00008668"/>
    </source>
</evidence>
<keyword evidence="6" id="KW-1185">Reference proteome</keyword>
<dbReference type="InterPro" id="IPR037459">
    <property type="entry name" value="RhgT-like"/>
</dbReference>
<keyword evidence="3" id="KW-0732">Signal</keyword>
<dbReference type="PANTHER" id="PTHR43695">
    <property type="entry name" value="PUTATIVE (AFU_ORTHOLOGUE AFUA_2G17250)-RELATED"/>
    <property type="match status" value="1"/>
</dbReference>
<dbReference type="Proteomes" id="UP000799779">
    <property type="component" value="Unassembled WGS sequence"/>
</dbReference>
<dbReference type="GO" id="GO:0016787">
    <property type="term" value="F:hydrolase activity"/>
    <property type="evidence" value="ECO:0007669"/>
    <property type="project" value="UniProtKB-KW"/>
</dbReference>
<evidence type="ECO:0000259" key="4">
    <source>
        <dbReference type="Pfam" id="PF13472"/>
    </source>
</evidence>
<proteinExistence type="inferred from homology"/>
<gene>
    <name evidence="5" type="ORF">P154DRAFT_576644</name>
</gene>
<evidence type="ECO:0000256" key="3">
    <source>
        <dbReference type="SAM" id="SignalP"/>
    </source>
</evidence>
<keyword evidence="2" id="KW-0378">Hydrolase</keyword>
<dbReference type="InterPro" id="IPR036514">
    <property type="entry name" value="SGNH_hydro_sf"/>
</dbReference>
<name>A0A6A5WKV0_9PLEO</name>
<feature type="chain" id="PRO_5025533320" evidence="3">
    <location>
        <begin position="22"/>
        <end position="289"/>
    </location>
</feature>
<feature type="domain" description="SGNH hydrolase-type esterase" evidence="4">
    <location>
        <begin position="38"/>
        <end position="237"/>
    </location>
</feature>
<comment type="similarity">
    <text evidence="1">Belongs to the 'GDSL' lipolytic enzyme family.</text>
</comment>